<proteinExistence type="predicted"/>
<evidence type="ECO:0000313" key="2">
    <source>
        <dbReference type="EMBL" id="KAB0269701.1"/>
    </source>
</evidence>
<feature type="domain" description="Methyltransferase FkbM" evidence="1">
    <location>
        <begin position="145"/>
        <end position="228"/>
    </location>
</feature>
<keyword evidence="2" id="KW-0808">Transferase</keyword>
<dbReference type="OrthoDB" id="938855at2"/>
<dbReference type="AlphaFoldDB" id="A0A5N3PIX2"/>
<name>A0A5N3PIX2_9HYPH</name>
<keyword evidence="3" id="KW-1185">Reference proteome</keyword>
<dbReference type="SUPFAM" id="SSF53335">
    <property type="entry name" value="S-adenosyl-L-methionine-dependent methyltransferases"/>
    <property type="match status" value="1"/>
</dbReference>
<dbReference type="GO" id="GO:0008168">
    <property type="term" value="F:methyltransferase activity"/>
    <property type="evidence" value="ECO:0007669"/>
    <property type="project" value="UniProtKB-KW"/>
</dbReference>
<comment type="caution">
    <text evidence="2">The sequence shown here is derived from an EMBL/GenBank/DDBJ whole genome shotgun (WGS) entry which is preliminary data.</text>
</comment>
<protein>
    <submittedName>
        <fullName evidence="2">FkbM family methyltransferase</fullName>
    </submittedName>
</protein>
<dbReference type="Gene3D" id="3.40.50.150">
    <property type="entry name" value="Vaccinia Virus protein VP39"/>
    <property type="match status" value="1"/>
</dbReference>
<dbReference type="Proteomes" id="UP000325684">
    <property type="component" value="Unassembled WGS sequence"/>
</dbReference>
<organism evidence="2 3">
    <name type="scientific">Microvirga brassicacearum</name>
    <dbReference type="NCBI Taxonomy" id="2580413"/>
    <lineage>
        <taxon>Bacteria</taxon>
        <taxon>Pseudomonadati</taxon>
        <taxon>Pseudomonadota</taxon>
        <taxon>Alphaproteobacteria</taxon>
        <taxon>Hyphomicrobiales</taxon>
        <taxon>Methylobacteriaceae</taxon>
        <taxon>Microvirga</taxon>
    </lineage>
</organism>
<dbReference type="InterPro" id="IPR029063">
    <property type="entry name" value="SAM-dependent_MTases_sf"/>
</dbReference>
<accession>A0A5N3PIX2</accession>
<keyword evidence="2" id="KW-0489">Methyltransferase</keyword>
<gene>
    <name evidence="2" type="ORF">FEZ63_00040</name>
</gene>
<dbReference type="InterPro" id="IPR006342">
    <property type="entry name" value="FkbM_mtfrase"/>
</dbReference>
<evidence type="ECO:0000313" key="3">
    <source>
        <dbReference type="Proteomes" id="UP000325684"/>
    </source>
</evidence>
<evidence type="ECO:0000259" key="1">
    <source>
        <dbReference type="Pfam" id="PF05050"/>
    </source>
</evidence>
<dbReference type="EMBL" id="VCMV01000001">
    <property type="protein sequence ID" value="KAB0269701.1"/>
    <property type="molecule type" value="Genomic_DNA"/>
</dbReference>
<dbReference type="Pfam" id="PF05050">
    <property type="entry name" value="Methyltransf_21"/>
    <property type="match status" value="1"/>
</dbReference>
<dbReference type="GO" id="GO:0032259">
    <property type="term" value="P:methylation"/>
    <property type="evidence" value="ECO:0007669"/>
    <property type="project" value="UniProtKB-KW"/>
</dbReference>
<sequence>MWSRMLWTRQEESICMEIISEAGAFARYAASRLRHEHFTLLDVGCSGGIDAAWRVFGEKLQAVGFDPNIEEVERLNSVETAPHVRYEAGFVGVPDADPIVLKRGGKSYFGRNPWGRLAVARTIQITAKQTAAATSQEKTAVNAWQQTKLAEDRHIHLPAYIKENNLKSVDFVKIDIDGGDFDVLQSLSGVFTDQQVLGAGLEVNFFGSDDPTEHTFHNTDRFMRAHGFALAALTTRPYAMAALPQRYALPIPAQSTRGIPFQGDALYVRDLDERYGSEKLLKLSVLFSLAGLQDCAADVLVTCRSTINWLIDVDQALDLLAAETEIGREHGLNYRQMMEEFERDSRLFYTV</sequence>
<reference evidence="2 3" key="1">
    <citation type="journal article" date="2019" name="Microorganisms">
        <title>Genome Insights into the Novel Species Microvirga brassicacearum, a Rapeseed Endophyte with Biotechnological Potential.</title>
        <authorList>
            <person name="Jimenez-Gomez A."/>
            <person name="Saati-Santamaria Z."/>
            <person name="Igual J.M."/>
            <person name="Rivas R."/>
            <person name="Mateos P.F."/>
            <person name="Garcia-Fraile P."/>
        </authorList>
    </citation>
    <scope>NUCLEOTIDE SEQUENCE [LARGE SCALE GENOMIC DNA]</scope>
    <source>
        <strain evidence="2 3">CDVBN77</strain>
    </source>
</reference>